<evidence type="ECO:0000256" key="1">
    <source>
        <dbReference type="HAMAP-Rule" id="MF_00715"/>
    </source>
</evidence>
<evidence type="ECO:0000313" key="3">
    <source>
        <dbReference type="Proteomes" id="UP000275281"/>
    </source>
</evidence>
<proteinExistence type="inferred from homology"/>
<accession>A0A3N5Y1H9</accession>
<dbReference type="AlphaFoldDB" id="A0A3N5Y1H9"/>
<reference evidence="2 3" key="1">
    <citation type="submission" date="2018-11" db="EMBL/GenBank/DDBJ databases">
        <authorList>
            <person name="Ye M.-Q."/>
            <person name="Du Z.-J."/>
        </authorList>
    </citation>
    <scope>NUCLEOTIDE SEQUENCE [LARGE SCALE GENOMIC DNA]</scope>
    <source>
        <strain evidence="2 3">U0105</strain>
    </source>
</reference>
<keyword evidence="3" id="KW-1185">Reference proteome</keyword>
<dbReference type="InterPro" id="IPR007236">
    <property type="entry name" value="SlyX"/>
</dbReference>
<comment type="similarity">
    <text evidence="1">Belongs to the SlyX family.</text>
</comment>
<dbReference type="EMBL" id="RPOK01000003">
    <property type="protein sequence ID" value="RPJ66833.1"/>
    <property type="molecule type" value="Genomic_DNA"/>
</dbReference>
<dbReference type="OrthoDB" id="5771733at2"/>
<sequence>MTHADMQRAIEELEVKVAYQEHTIDSLNDEVTRQNKHIEQLSFQLRQVVEKLKGMEPSHIAKQSEEAPPPHY</sequence>
<evidence type="ECO:0000313" key="2">
    <source>
        <dbReference type="EMBL" id="RPJ66833.1"/>
    </source>
</evidence>
<gene>
    <name evidence="1" type="primary">slyX</name>
    <name evidence="2" type="ORF">DRW07_11400</name>
</gene>
<dbReference type="Gene3D" id="1.20.5.300">
    <property type="match status" value="1"/>
</dbReference>
<dbReference type="PANTHER" id="PTHR36508">
    <property type="entry name" value="PROTEIN SLYX"/>
    <property type="match status" value="1"/>
</dbReference>
<name>A0A3N5Y1H9_9ALTE</name>
<dbReference type="HAMAP" id="MF_00715">
    <property type="entry name" value="SlyX"/>
    <property type="match status" value="1"/>
</dbReference>
<comment type="caution">
    <text evidence="2">The sequence shown here is derived from an EMBL/GenBank/DDBJ whole genome shotgun (WGS) entry which is preliminary data.</text>
</comment>
<dbReference type="Proteomes" id="UP000275281">
    <property type="component" value="Unassembled WGS sequence"/>
</dbReference>
<protein>
    <recommendedName>
        <fullName evidence="1">Protein SlyX homolog</fullName>
    </recommendedName>
</protein>
<dbReference type="Pfam" id="PF04102">
    <property type="entry name" value="SlyX"/>
    <property type="match status" value="1"/>
</dbReference>
<dbReference type="PANTHER" id="PTHR36508:SF1">
    <property type="entry name" value="PROTEIN SLYX"/>
    <property type="match status" value="1"/>
</dbReference>
<organism evidence="2 3">
    <name type="scientific">Alteromonas sediminis</name>
    <dbReference type="NCBI Taxonomy" id="2259342"/>
    <lineage>
        <taxon>Bacteria</taxon>
        <taxon>Pseudomonadati</taxon>
        <taxon>Pseudomonadota</taxon>
        <taxon>Gammaproteobacteria</taxon>
        <taxon>Alteromonadales</taxon>
        <taxon>Alteromonadaceae</taxon>
        <taxon>Alteromonas/Salinimonas group</taxon>
        <taxon>Alteromonas</taxon>
    </lineage>
</organism>